<name>A0ABW9HNB7_9ACTN</name>
<dbReference type="SUPFAM" id="SSF51294">
    <property type="entry name" value="Hedgehog/intein (Hint) domain"/>
    <property type="match status" value="1"/>
</dbReference>
<gene>
    <name evidence="2" type="ORF">ACKI18_12725</name>
</gene>
<dbReference type="PROSITE" id="PS50817">
    <property type="entry name" value="INTEIN_N_TER"/>
    <property type="match status" value="1"/>
</dbReference>
<dbReference type="CDD" id="cd00081">
    <property type="entry name" value="Hint"/>
    <property type="match status" value="1"/>
</dbReference>
<dbReference type="EMBL" id="JBJVNI010000006">
    <property type="protein sequence ID" value="MFM9609568.1"/>
    <property type="molecule type" value="Genomic_DNA"/>
</dbReference>
<evidence type="ECO:0000259" key="1">
    <source>
        <dbReference type="SMART" id="SM00306"/>
    </source>
</evidence>
<organism evidence="2 3">
    <name type="scientific">Streptomyces niveiscabiei</name>
    <dbReference type="NCBI Taxonomy" id="164115"/>
    <lineage>
        <taxon>Bacteria</taxon>
        <taxon>Bacillati</taxon>
        <taxon>Actinomycetota</taxon>
        <taxon>Actinomycetes</taxon>
        <taxon>Kitasatosporales</taxon>
        <taxon>Streptomycetaceae</taxon>
        <taxon>Streptomyces</taxon>
    </lineage>
</organism>
<feature type="domain" description="Hint" evidence="1">
    <location>
        <begin position="185"/>
        <end position="286"/>
    </location>
</feature>
<keyword evidence="3" id="KW-1185">Reference proteome</keyword>
<dbReference type="Proteomes" id="UP001631957">
    <property type="component" value="Unassembled WGS sequence"/>
</dbReference>
<accession>A0ABW9HNB7</accession>
<dbReference type="RefSeq" id="WP_409121304.1">
    <property type="nucleotide sequence ID" value="NZ_JBJVNI010000006.1"/>
</dbReference>
<evidence type="ECO:0000313" key="2">
    <source>
        <dbReference type="EMBL" id="MFM9609568.1"/>
    </source>
</evidence>
<evidence type="ECO:0000313" key="3">
    <source>
        <dbReference type="Proteomes" id="UP001631957"/>
    </source>
</evidence>
<reference evidence="2 3" key="1">
    <citation type="submission" date="2024-12" db="EMBL/GenBank/DDBJ databases">
        <title>Forecasting of Potato common scab and diversities of Pathogenic streptomyces spp. in china.</title>
        <authorList>
            <person name="Handique U."/>
            <person name="Wu J."/>
        </authorList>
    </citation>
    <scope>NUCLEOTIDE SEQUENCE [LARGE SCALE GENOMIC DNA]</scope>
    <source>
        <strain evidence="2 3">ZRIMU1530</strain>
    </source>
</reference>
<dbReference type="SMART" id="SM00306">
    <property type="entry name" value="HintN"/>
    <property type="match status" value="1"/>
</dbReference>
<dbReference type="InterPro" id="IPR003587">
    <property type="entry name" value="Hint_dom_N"/>
</dbReference>
<protein>
    <recommendedName>
        <fullName evidence="1">Hint domain-containing protein</fullName>
    </recommendedName>
</protein>
<comment type="caution">
    <text evidence="2">The sequence shown here is derived from an EMBL/GenBank/DDBJ whole genome shotgun (WGS) entry which is preliminary data.</text>
</comment>
<dbReference type="InterPro" id="IPR036844">
    <property type="entry name" value="Hint_dom_sf"/>
</dbReference>
<sequence>MSGPQNYPGADRGHWYQTKYGGSRMEVNVVVLHTTEGRSLPDYQGGAAAPNLTALPDLAARKLRWYQHFQIDVSSRALVNAPGGVQTNTLNVCQVELIGTCDPRLHSKWKANDTPHVYWPQAPEWALREVARFLAWMHDHHGVPLKGPSLWPAYPASAGNRSGQRMSHDRWNGFRGVCGHMHVPENCVHPDTPVLRADLTWQRAGDLRVGDAIVSFDEHAEPDRRYRTGTVTRNDPGVKGSCRITTADGEITATYDHPWLVRENGAVSWVPSKELDPFRHRILRLRPEAGWAGTAVGGDDTAVLGVEYVGEQPIASLSTSTRTYVADGLLCHNTHGDPGSIDFERLIEFAKGG</sequence>
<dbReference type="InterPro" id="IPR006141">
    <property type="entry name" value="Intein_N"/>
</dbReference>
<proteinExistence type="predicted"/>
<dbReference type="Gene3D" id="2.170.16.10">
    <property type="entry name" value="Hedgehog/Intein (Hint) domain"/>
    <property type="match status" value="1"/>
</dbReference>